<dbReference type="Proteomes" id="UP000266188">
    <property type="component" value="Unassembled WGS sequence"/>
</dbReference>
<feature type="compositionally biased region" description="Low complexity" evidence="5">
    <location>
        <begin position="816"/>
        <end position="827"/>
    </location>
</feature>
<keyword evidence="10" id="KW-1185">Reference proteome</keyword>
<feature type="transmembrane region" description="Helical" evidence="6">
    <location>
        <begin position="154"/>
        <end position="173"/>
    </location>
</feature>
<feature type="compositionally biased region" description="Polar residues" evidence="5">
    <location>
        <begin position="657"/>
        <end position="682"/>
    </location>
</feature>
<feature type="transmembrane region" description="Helical" evidence="6">
    <location>
        <begin position="320"/>
        <end position="338"/>
    </location>
</feature>
<feature type="region of interest" description="Disordered" evidence="5">
    <location>
        <begin position="385"/>
        <end position="423"/>
    </location>
</feature>
<name>A0A3A2ZJ45_9EURO</name>
<keyword evidence="2 6" id="KW-0812">Transmembrane</keyword>
<sequence length="1207" mass="129979">MRLLLLLALVLYLVPGLVAYSVQIPRDEQDDVAHFAALKAREQPTDSVTTTSTASNDDATTTTNPPTTTASNPTSTGTTTVATATGTASTTTASTTTASSTNSTTLSTQTNSVPSGELPLQPKITPAIGVAGVILIGFGIALAFIGIRITWVHIFLSVSCLVGLAVAVLIIYVSDPPISDAIQGAYLVAVVMSGITVGGIALLFKELTEGVGCLLGGFCFSMWLLVMKSGGLITQSGGRIGLIIALSIGCFALWFSHYTRPYGLMASSAFSGGTAFVLGVDCYTRAGLKEFWLYIWDLNEDTFPRGTNTYPLKRNIRVEIGVVMIVAIFGVMCQLRLWNVVRQRRLDEKKHLDEERKKKDESEAEMGRKFQEDNMKERAEWEAMYGSGPVTTAATSTTEDAELHESKKGNVPEVRTTEVNGAESDAVELDEVRASGCREIEGIENYPSEMSGADCTQPQHDQVASEEQEHPDSDEEAVRPEIPASFRFFDTVAAAANANDDGESDVAAIDGSEIGTPQSSKRVSRRPVFRKLSWSGGKAIAQSEEALVSPGGYESDSNSSIEAIMDDVSVLSHDRLSDTSSIYSDKDEREAYHGRSFSENNNGQANSETTSMPKENIDNGQTADNQTGLGIIDIADEGKPAGSRNQTVNEIGDSIGKGTNSEGQASQNEENNGETLATSPLKGSTDGDLKPNRETEHQERDVGEVNQGDGEATAIIAEGQEHASAVAVTPSRAPSQYEARKEPPENAPADDTQEAGAVTAIILGCLDSGSSDATPPTRESSRAREGKEQTNVVPSDETQEAGIATAAVPEEQEYGSVAITSSKVSSSAEDRKDLTDTAPTDGVSDQKSPSSTSKRKTKENLERAELRADAVKRIPERSSRIIQSYRTNEWAKHLAEADTPGPEPITPLQEDHPEWFEQNAEVAAPVKSEELLQTPLTAQPPPVIEARESFGSNDRRVSSTSESQLSPRQLDSGNSQRRRSSAGLSGISSTSTPFLSTTEPRRGSLKEIRSLSNPQLLDTINSEAGDSDAASIAKPKWTGPPPLMSLREDMVRSRLSLTSLGDDPWASRNKPGHSSVEALTQPSTTFPIPEEDEEDLPLSQRRAMLQKQRSQSNKPSPVRGSQSFARANSSSNVMEAWRQSIREDLAQRRDPLGMTDRRSTVFGADSLSSCSMNVENSIAEGMQRGDMNDLHREAMRRMQAAAYRQTS</sequence>
<feature type="compositionally biased region" description="Polar residues" evidence="5">
    <location>
        <begin position="1010"/>
        <end position="1024"/>
    </location>
</feature>
<feature type="chain" id="PRO_5017469949" description="TM7S3/TM198-like domain-containing protein" evidence="7">
    <location>
        <begin position="20"/>
        <end position="1207"/>
    </location>
</feature>
<comment type="subcellular location">
    <subcellularLocation>
        <location evidence="1">Membrane</location>
        <topology evidence="1">Multi-pass membrane protein</topology>
    </subcellularLocation>
</comment>
<feature type="compositionally biased region" description="Polar residues" evidence="5">
    <location>
        <begin position="1077"/>
        <end position="1086"/>
    </location>
</feature>
<feature type="region of interest" description="Disordered" evidence="5">
    <location>
        <begin position="447"/>
        <end position="477"/>
    </location>
</feature>
<evidence type="ECO:0000256" key="4">
    <source>
        <dbReference type="ARBA" id="ARBA00023136"/>
    </source>
</evidence>
<feature type="region of interest" description="Disordered" evidence="5">
    <location>
        <begin position="41"/>
        <end position="118"/>
    </location>
</feature>
<feature type="compositionally biased region" description="Basic and acidic residues" evidence="5">
    <location>
        <begin position="945"/>
        <end position="957"/>
    </location>
</feature>
<evidence type="ECO:0000256" key="5">
    <source>
        <dbReference type="SAM" id="MobiDB-lite"/>
    </source>
</evidence>
<feature type="transmembrane region" description="Helical" evidence="6">
    <location>
        <begin position="236"/>
        <end position="255"/>
    </location>
</feature>
<reference evidence="10" key="1">
    <citation type="submission" date="2017-02" db="EMBL/GenBank/DDBJ databases">
        <authorList>
            <person name="Tafer H."/>
            <person name="Lopandic K."/>
        </authorList>
    </citation>
    <scope>NUCLEOTIDE SEQUENCE [LARGE SCALE GENOMIC DNA]</scope>
    <source>
        <strain evidence="10">CBS 366.77</strain>
    </source>
</reference>
<feature type="compositionally biased region" description="Polar residues" evidence="5">
    <location>
        <begin position="597"/>
        <end position="628"/>
    </location>
</feature>
<feature type="signal peptide" evidence="7">
    <location>
        <begin position="1"/>
        <end position="19"/>
    </location>
</feature>
<gene>
    <name evidence="9" type="ORF">PHISCL_05341</name>
</gene>
<proteinExistence type="predicted"/>
<keyword evidence="7" id="KW-0732">Signal</keyword>
<evidence type="ECO:0000313" key="9">
    <source>
        <dbReference type="EMBL" id="RJE22333.1"/>
    </source>
</evidence>
<evidence type="ECO:0000256" key="7">
    <source>
        <dbReference type="SAM" id="SignalP"/>
    </source>
</evidence>
<protein>
    <recommendedName>
        <fullName evidence="8">TM7S3/TM198-like domain-containing protein</fullName>
    </recommendedName>
</protein>
<dbReference type="Pfam" id="PF13886">
    <property type="entry name" value="TM7S3_TM198"/>
    <property type="match status" value="1"/>
</dbReference>
<feature type="compositionally biased region" description="Low complexity" evidence="5">
    <location>
        <begin position="981"/>
        <end position="992"/>
    </location>
</feature>
<feature type="compositionally biased region" description="Basic and acidic residues" evidence="5">
    <location>
        <begin position="401"/>
        <end position="410"/>
    </location>
</feature>
<dbReference type="PANTHER" id="PTHR39469:SF1">
    <property type="entry name" value="DUF4203 DOMAIN-CONTAINING PROTEIN"/>
    <property type="match status" value="1"/>
</dbReference>
<feature type="region of interest" description="Disordered" evidence="5">
    <location>
        <begin position="352"/>
        <end position="373"/>
    </location>
</feature>
<feature type="compositionally biased region" description="Basic and acidic residues" evidence="5">
    <location>
        <begin position="999"/>
        <end position="1009"/>
    </location>
</feature>
<feature type="compositionally biased region" description="Basic and acidic residues" evidence="5">
    <location>
        <begin position="584"/>
        <end position="593"/>
    </location>
</feature>
<feature type="compositionally biased region" description="Basic and acidic residues" evidence="5">
    <location>
        <begin position="858"/>
        <end position="879"/>
    </location>
</feature>
<evidence type="ECO:0000259" key="8">
    <source>
        <dbReference type="Pfam" id="PF13886"/>
    </source>
</evidence>
<dbReference type="GO" id="GO:0016020">
    <property type="term" value="C:membrane"/>
    <property type="evidence" value="ECO:0007669"/>
    <property type="project" value="UniProtKB-SubCell"/>
</dbReference>
<feature type="transmembrane region" description="Helical" evidence="6">
    <location>
        <begin position="185"/>
        <end position="204"/>
    </location>
</feature>
<evidence type="ECO:0000256" key="6">
    <source>
        <dbReference type="SAM" id="Phobius"/>
    </source>
</evidence>
<dbReference type="EMBL" id="MVGC01000174">
    <property type="protein sequence ID" value="RJE22333.1"/>
    <property type="molecule type" value="Genomic_DNA"/>
</dbReference>
<feature type="transmembrane region" description="Helical" evidence="6">
    <location>
        <begin position="127"/>
        <end position="147"/>
    </location>
</feature>
<evidence type="ECO:0000256" key="3">
    <source>
        <dbReference type="ARBA" id="ARBA00022989"/>
    </source>
</evidence>
<feature type="region of interest" description="Disordered" evidence="5">
    <location>
        <begin position="581"/>
        <end position="1044"/>
    </location>
</feature>
<dbReference type="PANTHER" id="PTHR39469">
    <property type="entry name" value="CHROMOSOME 1, WHOLE GENOME SHOTGUN SEQUENCE"/>
    <property type="match status" value="1"/>
</dbReference>
<feature type="compositionally biased region" description="Basic and acidic residues" evidence="5">
    <location>
        <begin position="779"/>
        <end position="788"/>
    </location>
</feature>
<feature type="region of interest" description="Disordered" evidence="5">
    <location>
        <begin position="1059"/>
        <end position="1133"/>
    </location>
</feature>
<feature type="compositionally biased region" description="Polar residues" evidence="5">
    <location>
        <begin position="1107"/>
        <end position="1133"/>
    </location>
</feature>
<organism evidence="9 10">
    <name type="scientific">Aspergillus sclerotialis</name>
    <dbReference type="NCBI Taxonomy" id="2070753"/>
    <lineage>
        <taxon>Eukaryota</taxon>
        <taxon>Fungi</taxon>
        <taxon>Dikarya</taxon>
        <taxon>Ascomycota</taxon>
        <taxon>Pezizomycotina</taxon>
        <taxon>Eurotiomycetes</taxon>
        <taxon>Eurotiomycetidae</taxon>
        <taxon>Eurotiales</taxon>
        <taxon>Aspergillaceae</taxon>
        <taxon>Aspergillus</taxon>
        <taxon>Aspergillus subgen. Polypaecilum</taxon>
    </lineage>
</organism>
<evidence type="ECO:0000256" key="1">
    <source>
        <dbReference type="ARBA" id="ARBA00004141"/>
    </source>
</evidence>
<dbReference type="STRING" id="2070753.A0A3A2ZJ45"/>
<feature type="compositionally biased region" description="Basic and acidic residues" evidence="5">
    <location>
        <begin position="467"/>
        <end position="477"/>
    </location>
</feature>
<keyword evidence="4 6" id="KW-0472">Membrane</keyword>
<dbReference type="InterPro" id="IPR025256">
    <property type="entry name" value="TM7S3/TM198-like_dom"/>
</dbReference>
<evidence type="ECO:0000313" key="10">
    <source>
        <dbReference type="Proteomes" id="UP000266188"/>
    </source>
</evidence>
<evidence type="ECO:0000256" key="2">
    <source>
        <dbReference type="ARBA" id="ARBA00022692"/>
    </source>
</evidence>
<feature type="domain" description="TM7S3/TM198-like" evidence="8">
    <location>
        <begin position="132"/>
        <end position="335"/>
    </location>
</feature>
<dbReference type="AlphaFoldDB" id="A0A3A2ZJ45"/>
<feature type="transmembrane region" description="Helical" evidence="6">
    <location>
        <begin position="211"/>
        <end position="230"/>
    </location>
</feature>
<feature type="compositionally biased region" description="Polar residues" evidence="5">
    <location>
        <begin position="958"/>
        <end position="975"/>
    </location>
</feature>
<keyword evidence="3 6" id="KW-1133">Transmembrane helix</keyword>
<feature type="compositionally biased region" description="Polar residues" evidence="5">
    <location>
        <begin position="768"/>
        <end position="778"/>
    </location>
</feature>
<feature type="compositionally biased region" description="Basic and acidic residues" evidence="5">
    <location>
        <begin position="685"/>
        <end position="703"/>
    </location>
</feature>
<feature type="compositionally biased region" description="Low complexity" evidence="5">
    <location>
        <begin position="45"/>
        <end position="113"/>
    </location>
</feature>
<dbReference type="OrthoDB" id="5377273at2759"/>
<feature type="region of interest" description="Disordered" evidence="5">
    <location>
        <begin position="500"/>
        <end position="524"/>
    </location>
</feature>
<comment type="caution">
    <text evidence="9">The sequence shown here is derived from an EMBL/GenBank/DDBJ whole genome shotgun (WGS) entry which is preliminary data.</text>
</comment>
<accession>A0A3A2ZJ45</accession>